<evidence type="ECO:0000313" key="7">
    <source>
        <dbReference type="Proteomes" id="UP000289738"/>
    </source>
</evidence>
<keyword evidence="1" id="KW-0723">Serine/threonine-protein kinase</keyword>
<reference evidence="6 7" key="1">
    <citation type="submission" date="2019-01" db="EMBL/GenBank/DDBJ databases">
        <title>Sequencing of cultivated peanut Arachis hypogaea provides insights into genome evolution and oil improvement.</title>
        <authorList>
            <person name="Chen X."/>
        </authorList>
    </citation>
    <scope>NUCLEOTIDE SEQUENCE [LARGE SCALE GENOMIC DNA]</scope>
    <source>
        <strain evidence="7">cv. Fuhuasheng</strain>
        <tissue evidence="6">Leaves</tissue>
    </source>
</reference>
<evidence type="ECO:0000256" key="4">
    <source>
        <dbReference type="ARBA" id="ARBA00022777"/>
    </source>
</evidence>
<evidence type="ECO:0008006" key="8">
    <source>
        <dbReference type="Google" id="ProtNLM"/>
    </source>
</evidence>
<evidence type="ECO:0000313" key="6">
    <source>
        <dbReference type="EMBL" id="RYQ96453.1"/>
    </source>
</evidence>
<keyword evidence="7" id="KW-1185">Reference proteome</keyword>
<dbReference type="GO" id="GO:0005886">
    <property type="term" value="C:plasma membrane"/>
    <property type="evidence" value="ECO:0007669"/>
    <property type="project" value="TreeGrafter"/>
</dbReference>
<dbReference type="SUPFAM" id="SSF56112">
    <property type="entry name" value="Protein kinase-like (PK-like)"/>
    <property type="match status" value="1"/>
</dbReference>
<dbReference type="Gene3D" id="3.30.200.20">
    <property type="entry name" value="Phosphorylase Kinase, domain 1"/>
    <property type="match status" value="1"/>
</dbReference>
<dbReference type="AlphaFoldDB" id="A0A444Y3G3"/>
<gene>
    <name evidence="6" type="ORF">Ahy_B08g092218</name>
</gene>
<evidence type="ECO:0000256" key="5">
    <source>
        <dbReference type="ARBA" id="ARBA00022840"/>
    </source>
</evidence>
<keyword evidence="5" id="KW-0067">ATP-binding</keyword>
<proteinExistence type="predicted"/>
<dbReference type="PANTHER" id="PTHR27002">
    <property type="entry name" value="RECEPTOR-LIKE SERINE/THREONINE-PROTEIN KINASE SD1-8"/>
    <property type="match status" value="1"/>
</dbReference>
<keyword evidence="3" id="KW-0547">Nucleotide-binding</keyword>
<dbReference type="STRING" id="3818.A0A444Y3G3"/>
<dbReference type="Proteomes" id="UP000289738">
    <property type="component" value="Chromosome B08"/>
</dbReference>
<evidence type="ECO:0000256" key="3">
    <source>
        <dbReference type="ARBA" id="ARBA00022741"/>
    </source>
</evidence>
<sequence length="65" mass="7278">MLFDFDIVQVATNGFSYSNKLRQCGFGAVYKGNLPNGQMIAVKRLSRDSGQGALEFKNESFRIEI</sequence>
<dbReference type="InterPro" id="IPR011009">
    <property type="entry name" value="Kinase-like_dom_sf"/>
</dbReference>
<protein>
    <recommendedName>
        <fullName evidence="8">Protein kinase domain-containing protein</fullName>
    </recommendedName>
</protein>
<evidence type="ECO:0000256" key="1">
    <source>
        <dbReference type="ARBA" id="ARBA00022527"/>
    </source>
</evidence>
<dbReference type="GO" id="GO:0005524">
    <property type="term" value="F:ATP binding"/>
    <property type="evidence" value="ECO:0007669"/>
    <property type="project" value="UniProtKB-KW"/>
</dbReference>
<evidence type="ECO:0000256" key="2">
    <source>
        <dbReference type="ARBA" id="ARBA00022679"/>
    </source>
</evidence>
<accession>A0A444Y3G3</accession>
<name>A0A444Y3G3_ARAHY</name>
<organism evidence="6 7">
    <name type="scientific">Arachis hypogaea</name>
    <name type="common">Peanut</name>
    <dbReference type="NCBI Taxonomy" id="3818"/>
    <lineage>
        <taxon>Eukaryota</taxon>
        <taxon>Viridiplantae</taxon>
        <taxon>Streptophyta</taxon>
        <taxon>Embryophyta</taxon>
        <taxon>Tracheophyta</taxon>
        <taxon>Spermatophyta</taxon>
        <taxon>Magnoliopsida</taxon>
        <taxon>eudicotyledons</taxon>
        <taxon>Gunneridae</taxon>
        <taxon>Pentapetalae</taxon>
        <taxon>rosids</taxon>
        <taxon>fabids</taxon>
        <taxon>Fabales</taxon>
        <taxon>Fabaceae</taxon>
        <taxon>Papilionoideae</taxon>
        <taxon>50 kb inversion clade</taxon>
        <taxon>dalbergioids sensu lato</taxon>
        <taxon>Dalbergieae</taxon>
        <taxon>Pterocarpus clade</taxon>
        <taxon>Arachis</taxon>
    </lineage>
</organism>
<dbReference type="PANTHER" id="PTHR27002:SF1073">
    <property type="entry name" value="CYSTEINE-RICH RECEPTOR-LIKE PROTEIN KINASE 29"/>
    <property type="match status" value="1"/>
</dbReference>
<comment type="caution">
    <text evidence="6">The sequence shown here is derived from an EMBL/GenBank/DDBJ whole genome shotgun (WGS) entry which is preliminary data.</text>
</comment>
<dbReference type="GO" id="GO:0004674">
    <property type="term" value="F:protein serine/threonine kinase activity"/>
    <property type="evidence" value="ECO:0007669"/>
    <property type="project" value="UniProtKB-KW"/>
</dbReference>
<keyword evidence="4" id="KW-0418">Kinase</keyword>
<dbReference type="EMBL" id="SDMP01000018">
    <property type="protein sequence ID" value="RYQ96453.1"/>
    <property type="molecule type" value="Genomic_DNA"/>
</dbReference>
<keyword evidence="2" id="KW-0808">Transferase</keyword>